<feature type="domain" description="Peptidase M50" evidence="14">
    <location>
        <begin position="127"/>
        <end position="187"/>
    </location>
</feature>
<dbReference type="Proteomes" id="UP000034154">
    <property type="component" value="Unassembled WGS sequence"/>
</dbReference>
<dbReference type="GO" id="GO:0006508">
    <property type="term" value="P:proteolysis"/>
    <property type="evidence" value="ECO:0007669"/>
    <property type="project" value="UniProtKB-KW"/>
</dbReference>
<feature type="transmembrane region" description="Helical" evidence="13">
    <location>
        <begin position="126"/>
        <end position="147"/>
    </location>
</feature>
<evidence type="ECO:0000256" key="1">
    <source>
        <dbReference type="ARBA" id="ARBA00001947"/>
    </source>
</evidence>
<dbReference type="PANTHER" id="PTHR35864">
    <property type="entry name" value="ZINC METALLOPROTEASE MJ0611-RELATED"/>
    <property type="match status" value="1"/>
</dbReference>
<evidence type="ECO:0000256" key="3">
    <source>
        <dbReference type="ARBA" id="ARBA00007931"/>
    </source>
</evidence>
<feature type="domain" description="Peptidase M50" evidence="14">
    <location>
        <begin position="16"/>
        <end position="120"/>
    </location>
</feature>
<evidence type="ECO:0000313" key="15">
    <source>
        <dbReference type="EMBL" id="KKT67975.1"/>
    </source>
</evidence>
<feature type="transmembrane region" description="Helical" evidence="13">
    <location>
        <begin position="93"/>
        <end position="114"/>
    </location>
</feature>
<dbReference type="AlphaFoldDB" id="A0A0G1J9K8"/>
<keyword evidence="9" id="KW-0862">Zinc</keyword>
<evidence type="ECO:0000256" key="8">
    <source>
        <dbReference type="ARBA" id="ARBA00022801"/>
    </source>
</evidence>
<evidence type="ECO:0000256" key="9">
    <source>
        <dbReference type="ARBA" id="ARBA00022833"/>
    </source>
</evidence>
<comment type="caution">
    <text evidence="15">The sequence shown here is derived from an EMBL/GenBank/DDBJ whole genome shotgun (WGS) entry which is preliminary data.</text>
</comment>
<evidence type="ECO:0000256" key="10">
    <source>
        <dbReference type="ARBA" id="ARBA00022989"/>
    </source>
</evidence>
<reference evidence="15 16" key="1">
    <citation type="journal article" date="2015" name="Nature">
        <title>rRNA introns, odd ribosomes, and small enigmatic genomes across a large radiation of phyla.</title>
        <authorList>
            <person name="Brown C.T."/>
            <person name="Hug L.A."/>
            <person name="Thomas B.C."/>
            <person name="Sharon I."/>
            <person name="Castelle C.J."/>
            <person name="Singh A."/>
            <person name="Wilkins M.J."/>
            <person name="Williams K.H."/>
            <person name="Banfield J.F."/>
        </authorList>
    </citation>
    <scope>NUCLEOTIDE SEQUENCE [LARGE SCALE GENOMIC DNA]</scope>
</reference>
<keyword evidence="5" id="KW-0645">Protease</keyword>
<protein>
    <submittedName>
        <fullName evidence="15">Peptidase, M50 family</fullName>
    </submittedName>
</protein>
<feature type="transmembrane region" description="Helical" evidence="13">
    <location>
        <begin position="180"/>
        <end position="203"/>
    </location>
</feature>
<evidence type="ECO:0000256" key="11">
    <source>
        <dbReference type="ARBA" id="ARBA00023049"/>
    </source>
</evidence>
<keyword evidence="11" id="KW-0482">Metalloprotease</keyword>
<organism evidence="15 16">
    <name type="scientific">Candidatus Uhrbacteria bacterium GW2011_GWF2_44_350</name>
    <dbReference type="NCBI Taxonomy" id="1619000"/>
    <lineage>
        <taxon>Bacteria</taxon>
        <taxon>Candidatus Uhriibacteriota</taxon>
    </lineage>
</organism>
<keyword evidence="12 13" id="KW-0472">Membrane</keyword>
<gene>
    <name evidence="15" type="ORF">UW63_C0091G0005</name>
</gene>
<accession>A0A0G1J9K8</accession>
<dbReference type="PANTHER" id="PTHR35864:SF1">
    <property type="entry name" value="ZINC METALLOPROTEASE YWHC-RELATED"/>
    <property type="match status" value="1"/>
</dbReference>
<keyword evidence="8" id="KW-0378">Hydrolase</keyword>
<dbReference type="GO" id="GO:0046872">
    <property type="term" value="F:metal ion binding"/>
    <property type="evidence" value="ECO:0007669"/>
    <property type="project" value="UniProtKB-KW"/>
</dbReference>
<keyword evidence="4" id="KW-1003">Cell membrane</keyword>
<feature type="transmembrane region" description="Helical" evidence="13">
    <location>
        <begin position="12"/>
        <end position="36"/>
    </location>
</feature>
<comment type="similarity">
    <text evidence="3">Belongs to the peptidase M50B family.</text>
</comment>
<evidence type="ECO:0000259" key="14">
    <source>
        <dbReference type="Pfam" id="PF02163"/>
    </source>
</evidence>
<dbReference type="InterPro" id="IPR008915">
    <property type="entry name" value="Peptidase_M50"/>
</dbReference>
<dbReference type="EMBL" id="LCJB01000091">
    <property type="protein sequence ID" value="KKT67975.1"/>
    <property type="molecule type" value="Genomic_DNA"/>
</dbReference>
<dbReference type="InterPro" id="IPR052348">
    <property type="entry name" value="Metallopeptidase_M50B"/>
</dbReference>
<dbReference type="PATRIC" id="fig|1619000.3.peg.1099"/>
<dbReference type="Pfam" id="PF02163">
    <property type="entry name" value="Peptidase_M50"/>
    <property type="match status" value="2"/>
</dbReference>
<comment type="cofactor">
    <cofactor evidence="1">
        <name>Zn(2+)</name>
        <dbReference type="ChEBI" id="CHEBI:29105"/>
    </cofactor>
</comment>
<evidence type="ECO:0000313" key="16">
    <source>
        <dbReference type="Proteomes" id="UP000034154"/>
    </source>
</evidence>
<dbReference type="InterPro" id="IPR044537">
    <property type="entry name" value="Rip2-like"/>
</dbReference>
<evidence type="ECO:0000256" key="2">
    <source>
        <dbReference type="ARBA" id="ARBA00004651"/>
    </source>
</evidence>
<proteinExistence type="inferred from homology"/>
<evidence type="ECO:0000256" key="4">
    <source>
        <dbReference type="ARBA" id="ARBA00022475"/>
    </source>
</evidence>
<keyword evidence="6 13" id="KW-0812">Transmembrane</keyword>
<dbReference type="GO" id="GO:0008237">
    <property type="term" value="F:metallopeptidase activity"/>
    <property type="evidence" value="ECO:0007669"/>
    <property type="project" value="UniProtKB-KW"/>
</dbReference>
<evidence type="ECO:0000256" key="12">
    <source>
        <dbReference type="ARBA" id="ARBA00023136"/>
    </source>
</evidence>
<name>A0A0G1J9K8_9BACT</name>
<sequence>MFFSLLFSEPIMAVAWIIAVFSAITIHEFSHAYMAYLRGDYTAEAAGRLTLNPLSHLDPIGFVAFLLVGYGWAKPVPYNPYKLKNPRWDGILVALAGPGSNLLLAIVASLLIRFFLGAEILDSSNLLLVFLFLVMFLNLALMFFNLIPLPPLDGSKIWHSIFNTVKNPGLAHLIESRGQMVLFALIILSFAGVNIFFFLDFLVRTAINLLLGGNSFHF</sequence>
<evidence type="ECO:0000256" key="7">
    <source>
        <dbReference type="ARBA" id="ARBA00022723"/>
    </source>
</evidence>
<comment type="subcellular location">
    <subcellularLocation>
        <location evidence="2">Cell membrane</location>
        <topology evidence="2">Multi-pass membrane protein</topology>
    </subcellularLocation>
</comment>
<feature type="transmembrane region" description="Helical" evidence="13">
    <location>
        <begin position="57"/>
        <end position="73"/>
    </location>
</feature>
<evidence type="ECO:0000256" key="6">
    <source>
        <dbReference type="ARBA" id="ARBA00022692"/>
    </source>
</evidence>
<dbReference type="GO" id="GO:0005886">
    <property type="term" value="C:plasma membrane"/>
    <property type="evidence" value="ECO:0007669"/>
    <property type="project" value="UniProtKB-SubCell"/>
</dbReference>
<keyword evidence="10 13" id="KW-1133">Transmembrane helix</keyword>
<keyword evidence="7" id="KW-0479">Metal-binding</keyword>
<dbReference type="CDD" id="cd06158">
    <property type="entry name" value="S2P-M50_like_1"/>
    <property type="match status" value="1"/>
</dbReference>
<evidence type="ECO:0000256" key="5">
    <source>
        <dbReference type="ARBA" id="ARBA00022670"/>
    </source>
</evidence>
<evidence type="ECO:0000256" key="13">
    <source>
        <dbReference type="SAM" id="Phobius"/>
    </source>
</evidence>